<sequence>MGCGCSYNGVNAVGAQKSRSFLTREEKVDLLKEYKNDLEKEVKGVSERINELETS</sequence>
<evidence type="ECO:0000313" key="2">
    <source>
        <dbReference type="EMBL" id="ALI34230.1"/>
    </source>
</evidence>
<proteinExistence type="predicted"/>
<accession>A0A654LTR1</accession>
<dbReference type="GeneID" id="60420244"/>
<dbReference type="AlphaFoldDB" id="A0A654LTR1"/>
<organism evidence="2 3">
    <name type="scientific">Candidatus Nitrosocosmicus oleophilus</name>
    <dbReference type="NCBI Taxonomy" id="1353260"/>
    <lineage>
        <taxon>Archaea</taxon>
        <taxon>Nitrososphaerota</taxon>
        <taxon>Nitrososphaeria</taxon>
        <taxon>Nitrososphaerales</taxon>
        <taxon>Nitrososphaeraceae</taxon>
        <taxon>Candidatus Nitrosocosmicus</taxon>
    </lineage>
</organism>
<dbReference type="RefSeq" id="WP_196816927.1">
    <property type="nucleotide sequence ID" value="NZ_CP012850.1"/>
</dbReference>
<dbReference type="OrthoDB" id="11835at2157"/>
<name>A0A654LTR1_9ARCH</name>
<dbReference type="KEGG" id="taa:NMY3_00016"/>
<feature type="coiled-coil region" evidence="1">
    <location>
        <begin position="28"/>
        <end position="55"/>
    </location>
</feature>
<protein>
    <submittedName>
        <fullName evidence="2">Uncharacterized protein</fullName>
    </submittedName>
</protein>
<reference evidence="3" key="1">
    <citation type="submission" date="2015-10" db="EMBL/GenBank/DDBJ databases">
        <title>Niche specialization of a soil ammonia-oxidizing archaeon, Candidatus Nitrosocosmicus oleophilus.</title>
        <authorList>
            <person name="Jung M.-Y."/>
            <person name="Rhee S.-K."/>
        </authorList>
    </citation>
    <scope>NUCLEOTIDE SEQUENCE [LARGE SCALE GENOMIC DNA]</scope>
    <source>
        <strain evidence="3">MY3</strain>
    </source>
</reference>
<dbReference type="Proteomes" id="UP000058925">
    <property type="component" value="Chromosome"/>
</dbReference>
<keyword evidence="1" id="KW-0175">Coiled coil</keyword>
<evidence type="ECO:0000256" key="1">
    <source>
        <dbReference type="SAM" id="Coils"/>
    </source>
</evidence>
<keyword evidence="3" id="KW-1185">Reference proteome</keyword>
<dbReference type="EMBL" id="CP012850">
    <property type="protein sequence ID" value="ALI34230.1"/>
    <property type="molecule type" value="Genomic_DNA"/>
</dbReference>
<evidence type="ECO:0000313" key="3">
    <source>
        <dbReference type="Proteomes" id="UP000058925"/>
    </source>
</evidence>
<gene>
    <name evidence="2" type="ORF">NMY3_00016</name>
</gene>